<gene>
    <name evidence="2" type="ORF">Taro_024883</name>
</gene>
<proteinExistence type="predicted"/>
<accession>A0A843V7F7</accession>
<dbReference type="Proteomes" id="UP000652761">
    <property type="component" value="Unassembled WGS sequence"/>
</dbReference>
<organism evidence="2 3">
    <name type="scientific">Colocasia esculenta</name>
    <name type="common">Wild taro</name>
    <name type="synonym">Arum esculentum</name>
    <dbReference type="NCBI Taxonomy" id="4460"/>
    <lineage>
        <taxon>Eukaryota</taxon>
        <taxon>Viridiplantae</taxon>
        <taxon>Streptophyta</taxon>
        <taxon>Embryophyta</taxon>
        <taxon>Tracheophyta</taxon>
        <taxon>Spermatophyta</taxon>
        <taxon>Magnoliopsida</taxon>
        <taxon>Liliopsida</taxon>
        <taxon>Araceae</taxon>
        <taxon>Aroideae</taxon>
        <taxon>Colocasieae</taxon>
        <taxon>Colocasia</taxon>
    </lineage>
</organism>
<keyword evidence="3" id="KW-1185">Reference proteome</keyword>
<reference evidence="2" key="1">
    <citation type="submission" date="2017-07" db="EMBL/GenBank/DDBJ databases">
        <title>Taro Niue Genome Assembly and Annotation.</title>
        <authorList>
            <person name="Atibalentja N."/>
            <person name="Keating K."/>
            <person name="Fields C.J."/>
        </authorList>
    </citation>
    <scope>NUCLEOTIDE SEQUENCE</scope>
    <source>
        <strain evidence="2">Niue_2</strain>
        <tissue evidence="2">Leaf</tissue>
    </source>
</reference>
<feature type="region of interest" description="Disordered" evidence="1">
    <location>
        <begin position="451"/>
        <end position="470"/>
    </location>
</feature>
<protein>
    <submittedName>
        <fullName evidence="2">Uncharacterized protein</fullName>
    </submittedName>
</protein>
<dbReference type="AlphaFoldDB" id="A0A843V7F7"/>
<evidence type="ECO:0000256" key="1">
    <source>
        <dbReference type="SAM" id="MobiDB-lite"/>
    </source>
</evidence>
<feature type="compositionally biased region" description="Basic and acidic residues" evidence="1">
    <location>
        <begin position="460"/>
        <end position="470"/>
    </location>
</feature>
<comment type="caution">
    <text evidence="2">The sequence shown here is derived from an EMBL/GenBank/DDBJ whole genome shotgun (WGS) entry which is preliminary data.</text>
</comment>
<evidence type="ECO:0000313" key="3">
    <source>
        <dbReference type="Proteomes" id="UP000652761"/>
    </source>
</evidence>
<name>A0A843V7F7_COLES</name>
<dbReference type="EMBL" id="NMUH01001429">
    <property type="protein sequence ID" value="MQL92261.1"/>
    <property type="molecule type" value="Genomic_DNA"/>
</dbReference>
<evidence type="ECO:0000313" key="2">
    <source>
        <dbReference type="EMBL" id="MQL92261.1"/>
    </source>
</evidence>
<sequence>MVTPSLLSSPSLLLGGGGGMGWNEGGGGGIYRQKRRYGLMSMIELHWVEETELWEGLHSLSRIKCLYASSSRDRLRSFCISSSRDRIKSFYASCTSSSNDRSFCVSSSRDRGPSASVPPVLVVSVSTVPQAEDVEVIDETHKKKGTDQYISVRSQEVESEHDQSVIWCLKFRLIGKQSIQNAYTPKGVGVQGVAANMALACRDVDANQRPGSWRPVKEKYNEVKSNRVQLLLALAVAPLNVLLRNGGDNPSSPASTSLRFEAFNLSRQKFLEGFSLNHPSKPPKPFLLDSMASSTVSGSVGGYGAAFLTAEEQARFASVKAKLCGHKPIIVPRSATFSSCTKADSDLMYWAIQNQEINTAELIIERMNVVGDVSEMMGQAIRSRNLRKSGFSVVNGVWSKTGAVEGETILGEAQDDLEPVAEAAAVSKAAAAVDPEIVQIVPSVSKEVPAEAVPTVAEEASSRRIENIPP</sequence>